<keyword evidence="5" id="KW-1185">Reference proteome</keyword>
<feature type="modified residue" description="4-aspartylphosphate" evidence="2">
    <location>
        <position position="60"/>
    </location>
</feature>
<dbReference type="SMART" id="SM00448">
    <property type="entry name" value="REC"/>
    <property type="match status" value="1"/>
</dbReference>
<dbReference type="SUPFAM" id="SSF52172">
    <property type="entry name" value="CheY-like"/>
    <property type="match status" value="1"/>
</dbReference>
<evidence type="ECO:0000313" key="5">
    <source>
        <dbReference type="Proteomes" id="UP001597216"/>
    </source>
</evidence>
<dbReference type="InterPro" id="IPR001789">
    <property type="entry name" value="Sig_transdc_resp-reg_receiver"/>
</dbReference>
<dbReference type="InterPro" id="IPR011006">
    <property type="entry name" value="CheY-like_superfamily"/>
</dbReference>
<comment type="caution">
    <text evidence="4">The sequence shown here is derived from an EMBL/GenBank/DDBJ whole genome shotgun (WGS) entry which is preliminary data.</text>
</comment>
<evidence type="ECO:0000256" key="2">
    <source>
        <dbReference type="PROSITE-ProRule" id="PRU00169"/>
    </source>
</evidence>
<evidence type="ECO:0000256" key="1">
    <source>
        <dbReference type="ARBA" id="ARBA00022553"/>
    </source>
</evidence>
<dbReference type="PROSITE" id="PS50110">
    <property type="entry name" value="RESPONSE_REGULATORY"/>
    <property type="match status" value="1"/>
</dbReference>
<keyword evidence="1 2" id="KW-0597">Phosphoprotein</keyword>
<reference evidence="5" key="1">
    <citation type="journal article" date="2019" name="Int. J. Syst. Evol. Microbiol.">
        <title>The Global Catalogue of Microorganisms (GCM) 10K type strain sequencing project: providing services to taxonomists for standard genome sequencing and annotation.</title>
        <authorList>
            <consortium name="The Broad Institute Genomics Platform"/>
            <consortium name="The Broad Institute Genome Sequencing Center for Infectious Disease"/>
            <person name="Wu L."/>
            <person name="Ma J."/>
        </authorList>
    </citation>
    <scope>NUCLEOTIDE SEQUENCE [LARGE SCALE GENOMIC DNA]</scope>
    <source>
        <strain evidence="5">CCUG 55074</strain>
    </source>
</reference>
<gene>
    <name evidence="4" type="ORF">ACFQ27_18345</name>
</gene>
<dbReference type="PANTHER" id="PTHR44591">
    <property type="entry name" value="STRESS RESPONSE REGULATOR PROTEIN 1"/>
    <property type="match status" value="1"/>
</dbReference>
<dbReference type="Gene3D" id="3.40.50.2300">
    <property type="match status" value="1"/>
</dbReference>
<dbReference type="Proteomes" id="UP001597216">
    <property type="component" value="Unassembled WGS sequence"/>
</dbReference>
<accession>A0ABW3T763</accession>
<evidence type="ECO:0000259" key="3">
    <source>
        <dbReference type="PROSITE" id="PS50110"/>
    </source>
</evidence>
<sequence>MAMSGSVPRVLLVEDELLIRDLLQSALEDAGFEVADADSGAAAIDLLQRPAGEFVGVVTDIDLGRGTTGWDVARAARRADLRVAVVYMSGGSAHEWAAEGVPDSAILAKPFAPAQLVVALATQLNNVGSIAGEP</sequence>
<dbReference type="EMBL" id="JBHTLQ010000063">
    <property type="protein sequence ID" value="MFD1192557.1"/>
    <property type="molecule type" value="Genomic_DNA"/>
</dbReference>
<dbReference type="RefSeq" id="WP_377354603.1">
    <property type="nucleotide sequence ID" value="NZ_JBHTLQ010000063.1"/>
</dbReference>
<dbReference type="Pfam" id="PF00072">
    <property type="entry name" value="Response_reg"/>
    <property type="match status" value="1"/>
</dbReference>
<evidence type="ECO:0000313" key="4">
    <source>
        <dbReference type="EMBL" id="MFD1192557.1"/>
    </source>
</evidence>
<dbReference type="InterPro" id="IPR050595">
    <property type="entry name" value="Bact_response_regulator"/>
</dbReference>
<proteinExistence type="predicted"/>
<feature type="domain" description="Response regulatory" evidence="3">
    <location>
        <begin position="9"/>
        <end position="124"/>
    </location>
</feature>
<name>A0ABW3T763_9CAUL</name>
<organism evidence="4 5">
    <name type="scientific">Phenylobacterium conjunctum</name>
    <dbReference type="NCBI Taxonomy" id="1298959"/>
    <lineage>
        <taxon>Bacteria</taxon>
        <taxon>Pseudomonadati</taxon>
        <taxon>Pseudomonadota</taxon>
        <taxon>Alphaproteobacteria</taxon>
        <taxon>Caulobacterales</taxon>
        <taxon>Caulobacteraceae</taxon>
        <taxon>Phenylobacterium</taxon>
    </lineage>
</organism>
<protein>
    <submittedName>
        <fullName evidence="4">Response regulator</fullName>
    </submittedName>
</protein>
<dbReference type="PANTHER" id="PTHR44591:SF21">
    <property type="entry name" value="TWO-COMPONENT RESPONSE REGULATOR"/>
    <property type="match status" value="1"/>
</dbReference>